<evidence type="ECO:0000313" key="5">
    <source>
        <dbReference type="Proteomes" id="UP000563426"/>
    </source>
</evidence>
<dbReference type="PRINTS" id="PR01002">
    <property type="entry name" value="FLGFLGJ"/>
</dbReference>
<dbReference type="Gene3D" id="1.10.530.10">
    <property type="match status" value="1"/>
</dbReference>
<dbReference type="InterPro" id="IPR051056">
    <property type="entry name" value="Glycosyl_Hydrolase_73"/>
</dbReference>
<protein>
    <recommendedName>
        <fullName evidence="3">Mannosyl-glycoprotein endo-beta-N-acetylglucosamidase-like domain-containing protein</fullName>
    </recommendedName>
</protein>
<gene>
    <name evidence="4" type="ORF">HMI49_27690</name>
</gene>
<reference evidence="4 5" key="1">
    <citation type="submission" date="2020-05" db="EMBL/GenBank/DDBJ databases">
        <authorList>
            <person name="Whitworth D."/>
        </authorList>
    </citation>
    <scope>NUCLEOTIDE SEQUENCE [LARGE SCALE GENOMIC DNA]</scope>
    <source>
        <strain evidence="4 5">AB043B</strain>
    </source>
</reference>
<accession>A0A7Y4KNA5</accession>
<feature type="domain" description="Mannosyl-glycoprotein endo-beta-N-acetylglucosamidase-like" evidence="3">
    <location>
        <begin position="82"/>
        <end position="240"/>
    </location>
</feature>
<dbReference type="SMART" id="SM00047">
    <property type="entry name" value="LYZ2"/>
    <property type="match status" value="1"/>
</dbReference>
<comment type="caution">
    <text evidence="4">The sequence shown here is derived from an EMBL/GenBank/DDBJ whole genome shotgun (WGS) entry which is preliminary data.</text>
</comment>
<keyword evidence="1" id="KW-0378">Hydrolase</keyword>
<dbReference type="GO" id="GO:0004040">
    <property type="term" value="F:amidase activity"/>
    <property type="evidence" value="ECO:0007669"/>
    <property type="project" value="InterPro"/>
</dbReference>
<dbReference type="RefSeq" id="WP_171437159.1">
    <property type="nucleotide sequence ID" value="NZ_JABFJV010000197.1"/>
</dbReference>
<dbReference type="Proteomes" id="UP000563426">
    <property type="component" value="Unassembled WGS sequence"/>
</dbReference>
<dbReference type="PANTHER" id="PTHR33308:SF9">
    <property type="entry name" value="PEPTIDOGLYCAN HYDROLASE FLGJ"/>
    <property type="match status" value="1"/>
</dbReference>
<feature type="region of interest" description="Disordered" evidence="2">
    <location>
        <begin position="63"/>
        <end position="88"/>
    </location>
</feature>
<dbReference type="Pfam" id="PF01832">
    <property type="entry name" value="Glucosaminidase"/>
    <property type="match status" value="1"/>
</dbReference>
<dbReference type="Gene3D" id="1.10.101.10">
    <property type="entry name" value="PGBD-like superfamily/PGBD"/>
    <property type="match status" value="1"/>
</dbReference>
<sequence>MSSLQNSLRAAGFNPGKTDGIFGPKTQTALHAFQASKGLKADGLAGPKTLGALRDMDSFQAARPAVARPNPTPRPAAPASAQSAAPISKLPSTGNAFMDRIAADAIASQRRTGVPASVTMAQAALESNWGKSGLSTHANNFFGIKGKGPEGSVNMRTREVFHGKETYVNAPFRAYSSPAQSFDDHGKFLTGNRRYGTAMQHTNDPHRFAQEIARAGYATDPQYASKLSGMINKYGLERFDRFGGE</sequence>
<dbReference type="PANTHER" id="PTHR33308">
    <property type="entry name" value="PEPTIDOGLYCAN HYDROLASE FLGJ"/>
    <property type="match status" value="1"/>
</dbReference>
<keyword evidence="5" id="KW-1185">Reference proteome</keyword>
<proteinExistence type="predicted"/>
<name>A0A7Y4KNA5_9BACT</name>
<dbReference type="InterPro" id="IPR002477">
    <property type="entry name" value="Peptidoglycan-bd-like"/>
</dbReference>
<dbReference type="EMBL" id="JABFJV010000197">
    <property type="protein sequence ID" value="NOK36993.1"/>
    <property type="molecule type" value="Genomic_DNA"/>
</dbReference>
<dbReference type="InterPro" id="IPR036365">
    <property type="entry name" value="PGBD-like_sf"/>
</dbReference>
<dbReference type="SUPFAM" id="SSF47090">
    <property type="entry name" value="PGBD-like"/>
    <property type="match status" value="1"/>
</dbReference>
<evidence type="ECO:0000256" key="1">
    <source>
        <dbReference type="ARBA" id="ARBA00022801"/>
    </source>
</evidence>
<dbReference type="Gene3D" id="4.10.80.30">
    <property type="entry name" value="DNA polymerase, domain 6"/>
    <property type="match status" value="1"/>
</dbReference>
<dbReference type="Pfam" id="PF01471">
    <property type="entry name" value="PG_binding_1"/>
    <property type="match status" value="1"/>
</dbReference>
<evidence type="ECO:0000313" key="4">
    <source>
        <dbReference type="EMBL" id="NOK36993.1"/>
    </source>
</evidence>
<dbReference type="AlphaFoldDB" id="A0A7Y4KNA5"/>
<dbReference type="InterPro" id="IPR036366">
    <property type="entry name" value="PGBDSf"/>
</dbReference>
<evidence type="ECO:0000259" key="3">
    <source>
        <dbReference type="SMART" id="SM00047"/>
    </source>
</evidence>
<evidence type="ECO:0000256" key="2">
    <source>
        <dbReference type="SAM" id="MobiDB-lite"/>
    </source>
</evidence>
<dbReference type="InterPro" id="IPR002901">
    <property type="entry name" value="MGlyc_endo_b_GlcNAc-like_dom"/>
</dbReference>
<feature type="compositionally biased region" description="Low complexity" evidence="2">
    <location>
        <begin position="77"/>
        <end position="88"/>
    </location>
</feature>
<organism evidence="4 5">
    <name type="scientific">Corallococcus exercitus</name>
    <dbReference type="NCBI Taxonomy" id="2316736"/>
    <lineage>
        <taxon>Bacteria</taxon>
        <taxon>Pseudomonadati</taxon>
        <taxon>Myxococcota</taxon>
        <taxon>Myxococcia</taxon>
        <taxon>Myxococcales</taxon>
        <taxon>Cystobacterineae</taxon>
        <taxon>Myxococcaceae</taxon>
        <taxon>Corallococcus</taxon>
    </lineage>
</organism>